<organism evidence="3 4">
    <name type="scientific">Liparis tanakae</name>
    <name type="common">Tanaka's snailfish</name>
    <dbReference type="NCBI Taxonomy" id="230148"/>
    <lineage>
        <taxon>Eukaryota</taxon>
        <taxon>Metazoa</taxon>
        <taxon>Chordata</taxon>
        <taxon>Craniata</taxon>
        <taxon>Vertebrata</taxon>
        <taxon>Euteleostomi</taxon>
        <taxon>Actinopterygii</taxon>
        <taxon>Neopterygii</taxon>
        <taxon>Teleostei</taxon>
        <taxon>Neoteleostei</taxon>
        <taxon>Acanthomorphata</taxon>
        <taxon>Eupercaria</taxon>
        <taxon>Perciformes</taxon>
        <taxon>Cottioidei</taxon>
        <taxon>Cottales</taxon>
        <taxon>Liparidae</taxon>
        <taxon>Liparis</taxon>
    </lineage>
</organism>
<proteinExistence type="predicted"/>
<dbReference type="AlphaFoldDB" id="A0A4Z2IJA9"/>
<keyword evidence="2" id="KW-1133">Transmembrane helix</keyword>
<keyword evidence="2" id="KW-0812">Transmembrane</keyword>
<evidence type="ECO:0000256" key="2">
    <source>
        <dbReference type="SAM" id="Phobius"/>
    </source>
</evidence>
<evidence type="ECO:0000256" key="1">
    <source>
        <dbReference type="SAM" id="MobiDB-lite"/>
    </source>
</evidence>
<comment type="caution">
    <text evidence="3">The sequence shown here is derived from an EMBL/GenBank/DDBJ whole genome shotgun (WGS) entry which is preliminary data.</text>
</comment>
<name>A0A4Z2IJA9_9TELE</name>
<gene>
    <name evidence="3" type="ORF">EYF80_011574</name>
</gene>
<keyword evidence="4" id="KW-1185">Reference proteome</keyword>
<dbReference type="EMBL" id="SRLO01000076">
    <property type="protein sequence ID" value="TNN78069.1"/>
    <property type="molecule type" value="Genomic_DNA"/>
</dbReference>
<keyword evidence="2" id="KW-0472">Membrane</keyword>
<reference evidence="3 4" key="1">
    <citation type="submission" date="2019-03" db="EMBL/GenBank/DDBJ databases">
        <title>First draft genome of Liparis tanakae, snailfish: a comprehensive survey of snailfish specific genes.</title>
        <authorList>
            <person name="Kim W."/>
            <person name="Song I."/>
            <person name="Jeong J.-H."/>
            <person name="Kim D."/>
            <person name="Kim S."/>
            <person name="Ryu S."/>
            <person name="Song J.Y."/>
            <person name="Lee S.K."/>
        </authorList>
    </citation>
    <scope>NUCLEOTIDE SEQUENCE [LARGE SCALE GENOMIC DNA]</scope>
    <source>
        <tissue evidence="3">Muscle</tissue>
    </source>
</reference>
<evidence type="ECO:0000313" key="4">
    <source>
        <dbReference type="Proteomes" id="UP000314294"/>
    </source>
</evidence>
<dbReference type="Proteomes" id="UP000314294">
    <property type="component" value="Unassembled WGS sequence"/>
</dbReference>
<protein>
    <submittedName>
        <fullName evidence="3">Uncharacterized protein</fullName>
    </submittedName>
</protein>
<feature type="transmembrane region" description="Helical" evidence="2">
    <location>
        <begin position="114"/>
        <end position="133"/>
    </location>
</feature>
<accession>A0A4Z2IJA9</accession>
<feature type="region of interest" description="Disordered" evidence="1">
    <location>
        <begin position="1"/>
        <end position="36"/>
    </location>
</feature>
<sequence>MLSSVARPRDVCGGRAGYQRGGKRRGEASSMEGDGVSGPMLPTCEYASSGVRGSPGGVMRFSFCRRLQNQTLTTSFSSCRVFAREVISCADGLGHLRKWLSNAPFTLTSMDVRFFLFLPWVAILSMLVGLPVVESASSSHRFNRGFSLHMFLKLS</sequence>
<evidence type="ECO:0000313" key="3">
    <source>
        <dbReference type="EMBL" id="TNN78069.1"/>
    </source>
</evidence>